<dbReference type="EMBL" id="JBHUMQ010000042">
    <property type="protein sequence ID" value="MFD2695310.1"/>
    <property type="molecule type" value="Genomic_DNA"/>
</dbReference>
<proteinExistence type="predicted"/>
<dbReference type="InterPro" id="IPR023346">
    <property type="entry name" value="Lysozyme-like_dom_sf"/>
</dbReference>
<evidence type="ECO:0000256" key="1">
    <source>
        <dbReference type="SAM" id="Coils"/>
    </source>
</evidence>
<keyword evidence="1" id="KW-0175">Coiled coil</keyword>
<evidence type="ECO:0000259" key="2">
    <source>
        <dbReference type="Pfam" id="PF20155"/>
    </source>
</evidence>
<evidence type="ECO:0000313" key="3">
    <source>
        <dbReference type="EMBL" id="MFD2695310.1"/>
    </source>
</evidence>
<dbReference type="SUPFAM" id="SSF53955">
    <property type="entry name" value="Lysozyme-like"/>
    <property type="match status" value="1"/>
</dbReference>
<name>A0ABW5S799_9BACL</name>
<gene>
    <name evidence="3" type="ORF">ACFSUE_17030</name>
</gene>
<evidence type="ECO:0000313" key="4">
    <source>
        <dbReference type="Proteomes" id="UP001597399"/>
    </source>
</evidence>
<comment type="caution">
    <text evidence="3">The sequence shown here is derived from an EMBL/GenBank/DDBJ whole genome shotgun (WGS) entry which is preliminary data.</text>
</comment>
<keyword evidence="4" id="KW-1185">Reference proteome</keyword>
<accession>A0ABW5S799</accession>
<dbReference type="RefSeq" id="WP_253062619.1">
    <property type="nucleotide sequence ID" value="NZ_JAMXWM010000014.1"/>
</dbReference>
<dbReference type="CDD" id="cd13402">
    <property type="entry name" value="LT_TF-like"/>
    <property type="match status" value="1"/>
</dbReference>
<dbReference type="InterPro" id="IPR013491">
    <property type="entry name" value="Tape_meas_N"/>
</dbReference>
<dbReference type="Pfam" id="PF20155">
    <property type="entry name" value="TMP_3"/>
    <property type="match status" value="1"/>
</dbReference>
<dbReference type="Proteomes" id="UP001597399">
    <property type="component" value="Unassembled WGS sequence"/>
</dbReference>
<organism evidence="3 4">
    <name type="scientific">Sporolactobacillus shoreicorticis</name>
    <dbReference type="NCBI Taxonomy" id="1923877"/>
    <lineage>
        <taxon>Bacteria</taxon>
        <taxon>Bacillati</taxon>
        <taxon>Bacillota</taxon>
        <taxon>Bacilli</taxon>
        <taxon>Bacillales</taxon>
        <taxon>Sporolactobacillaceae</taxon>
        <taxon>Sporolactobacillus</taxon>
    </lineage>
</organism>
<protein>
    <submittedName>
        <fullName evidence="3">Tape measure protein</fullName>
    </submittedName>
</protein>
<feature type="coiled-coil region" evidence="1">
    <location>
        <begin position="132"/>
        <end position="229"/>
    </location>
</feature>
<reference evidence="4" key="1">
    <citation type="journal article" date="2019" name="Int. J. Syst. Evol. Microbiol.">
        <title>The Global Catalogue of Microorganisms (GCM) 10K type strain sequencing project: providing services to taxonomists for standard genome sequencing and annotation.</title>
        <authorList>
            <consortium name="The Broad Institute Genomics Platform"/>
            <consortium name="The Broad Institute Genome Sequencing Center for Infectious Disease"/>
            <person name="Wu L."/>
            <person name="Ma J."/>
        </authorList>
    </citation>
    <scope>NUCLEOTIDE SEQUENCE [LARGE SCALE GENOMIC DNA]</scope>
    <source>
        <strain evidence="4">TISTR 2466</strain>
    </source>
</reference>
<dbReference type="NCBIfam" id="TIGR02675">
    <property type="entry name" value="tape_meas_nterm"/>
    <property type="match status" value="1"/>
</dbReference>
<sequence length="1329" mass="142973">MAIGSTKALGNFVVHVGLQDTGLTQSLNSIKNGVRASSSEMKAQMSIFNSLGDNLGKAKAHYEGLTKTIETQQKVVEKQRSEFQSMGQRTKENAEQYDKLAAQINNNVKKLAAMTAEQEKARKMYDYEKSGIRENKEELSLLQREMQSTVNLYKAEGNEEKASAAQAEGLRKQLSQLTSIREKERDILEKVKNESGESSREYREQAIRVNELSAKINRAESNLHGLGEASVKSEGRLSRLTSSAHKLSDAFKGSFLGSMAGNLMSSAMMTATNGIHSIIDAGKEENATLESISLTWKNMGMNTQQVSGMTEAIEKMHEQSHYSLTGINALSKAAFALTKNKEGMTQLATSIQEVGRAKGLDEGKMQQVTKRLMQVGITGKVTYSDVAKMTRTLPGFSTAMAQTMGVSADKLVEMGKKGKLTQKDFVDTINAMGKANAGSFSNYEHTTAGFSAVMHDTWDKLSAHLMKPIFDSKKSGLGDLAKFVQSKEIEKAAEDLGKVLSQVMSAATRQLANFAKYAEAHKTELKADFNAVKEAVSTTWVAVKPVITWLVDNPKVFAGVTVGLLGMKTGLIPVRTLFKDLGGVVNGTTNAFKYMAKEGTTGNKAITGLGKGIKSIGKGIGSGAVKGIKGIGTAAKASAKWIGSMTTAALSFGKTAVIWAAQKIKILAVAAAEKVAAAATKVWSAIQAGFNFVMNLNPIGLIVTAIGLLVVGLVETYKHSKTFRKFVNSMGKSLGKTFKSIGKWFSGVGKSAKSMASNTGKWFSNMWKSTTKTAGRMASGVRGAFNNMRKWSQNATNSMVKQVSDKHSWLNKHTNGAAATMFSGLKKTYSKGHATLESGTKVFSDIIHGKWSNLGGDIKHFASNAMNFVKSFWRTAYNSLNKLTGGWIGKTVGWFKGLPGKLGSALKNGWHAVESGARYLANGMISGIGKGVNGVIGGIDWILKKVNAPQISHWEVPQFAAAGLAQGLAIVGEKGKHELIKHEDGQIEVSPNKATLYNFKRPVSILGGDKTEQLMKMNIIPQFASGNWFGSAVDFIKGGFSAIANTASGFWNAVTHPAQLLNTAVNKFTDLSGLKGTIADMAKGTVTYATKESLNWFKKQLFTSNNPSGGNIDRWKPYVSRALSMTGLPTSSAYVNAWMKQIQSESGGNPNAVQHGYTDINTLTGDLAKGLLQTISATFNAYKMPGHGDIFNGLDNMLAAMRYAKSRYGKSGMLDVIGHGHGYANGGLVTTEQIARIAEGNKAEMVVPLTNTTKSIQMLRMANDYLAAKLGIQQSKANDQVQAVSTNLTIENVNINIDGNTDTTNAKDIANQVIKKINDALKGKGLKLA</sequence>
<feature type="domain" description="Tape measure protein N-terminal" evidence="2">
    <location>
        <begin position="288"/>
        <end position="466"/>
    </location>
</feature>